<reference evidence="1" key="1">
    <citation type="journal article" date="2014" name="Front. Microbiol.">
        <title>High frequency of phylogenetically diverse reductive dehalogenase-homologous genes in deep subseafloor sedimentary metagenomes.</title>
        <authorList>
            <person name="Kawai M."/>
            <person name="Futagami T."/>
            <person name="Toyoda A."/>
            <person name="Takaki Y."/>
            <person name="Nishi S."/>
            <person name="Hori S."/>
            <person name="Arai W."/>
            <person name="Tsubouchi T."/>
            <person name="Morono Y."/>
            <person name="Uchiyama I."/>
            <person name="Ito T."/>
            <person name="Fujiyama A."/>
            <person name="Inagaki F."/>
            <person name="Takami H."/>
        </authorList>
    </citation>
    <scope>NUCLEOTIDE SEQUENCE</scope>
    <source>
        <strain evidence="1">Expedition CK06-06</strain>
    </source>
</reference>
<comment type="caution">
    <text evidence="1">The sequence shown here is derived from an EMBL/GenBank/DDBJ whole genome shotgun (WGS) entry which is preliminary data.</text>
</comment>
<name>X1DPR2_9ZZZZ</name>
<dbReference type="AlphaFoldDB" id="X1DPR2"/>
<organism evidence="1">
    <name type="scientific">marine sediment metagenome</name>
    <dbReference type="NCBI Taxonomy" id="412755"/>
    <lineage>
        <taxon>unclassified sequences</taxon>
        <taxon>metagenomes</taxon>
        <taxon>ecological metagenomes</taxon>
    </lineage>
</organism>
<gene>
    <name evidence="1" type="ORF">S03H2_01963</name>
</gene>
<accession>X1DPR2</accession>
<feature type="non-terminal residue" evidence="1">
    <location>
        <position position="119"/>
    </location>
</feature>
<evidence type="ECO:0000313" key="1">
    <source>
        <dbReference type="EMBL" id="GAH22941.1"/>
    </source>
</evidence>
<protein>
    <recommendedName>
        <fullName evidence="2">HTH asnC-type domain-containing protein</fullName>
    </recommendedName>
</protein>
<sequence>MTKAKDDFKNRNLIKSFNSKSKYVITKLTQILGYTRQTIKKRFDDLTIEKIISNFTININPNILPINLKYVLLEIKTNPNEPQLLENLLKISQLKILDGILGEYSLFALLIFYSSEEYY</sequence>
<proteinExistence type="predicted"/>
<dbReference type="EMBL" id="BARU01000618">
    <property type="protein sequence ID" value="GAH22941.1"/>
    <property type="molecule type" value="Genomic_DNA"/>
</dbReference>
<evidence type="ECO:0008006" key="2">
    <source>
        <dbReference type="Google" id="ProtNLM"/>
    </source>
</evidence>